<gene>
    <name evidence="1" type="ORF">LCGC14_1857250</name>
</gene>
<dbReference type="AlphaFoldDB" id="A0A0F9G8I9"/>
<dbReference type="EMBL" id="LAZR01018742">
    <property type="protein sequence ID" value="KKL95174.1"/>
    <property type="molecule type" value="Genomic_DNA"/>
</dbReference>
<organism evidence="1">
    <name type="scientific">marine sediment metagenome</name>
    <dbReference type="NCBI Taxonomy" id="412755"/>
    <lineage>
        <taxon>unclassified sequences</taxon>
        <taxon>metagenomes</taxon>
        <taxon>ecological metagenomes</taxon>
    </lineage>
</organism>
<name>A0A0F9G8I9_9ZZZZ</name>
<sequence>MGMFDEVLCRYPLVGCPEVQECLFQSNDTPAQYLDLYEIREDGTLWHEACDYRYETTDEAPLGFYIHRENKRWEQVLFEGELEIHGGPEDGGEYCFRFWFRDGRVRDIIPSLPDTPQG</sequence>
<proteinExistence type="predicted"/>
<comment type="caution">
    <text evidence="1">The sequence shown here is derived from an EMBL/GenBank/DDBJ whole genome shotgun (WGS) entry which is preliminary data.</text>
</comment>
<accession>A0A0F9G8I9</accession>
<protein>
    <submittedName>
        <fullName evidence="1">Uncharacterized protein</fullName>
    </submittedName>
</protein>
<reference evidence="1" key="1">
    <citation type="journal article" date="2015" name="Nature">
        <title>Complex archaea that bridge the gap between prokaryotes and eukaryotes.</title>
        <authorList>
            <person name="Spang A."/>
            <person name="Saw J.H."/>
            <person name="Jorgensen S.L."/>
            <person name="Zaremba-Niedzwiedzka K."/>
            <person name="Martijn J."/>
            <person name="Lind A.E."/>
            <person name="van Eijk R."/>
            <person name="Schleper C."/>
            <person name="Guy L."/>
            <person name="Ettema T.J."/>
        </authorList>
    </citation>
    <scope>NUCLEOTIDE SEQUENCE</scope>
</reference>
<evidence type="ECO:0000313" key="1">
    <source>
        <dbReference type="EMBL" id="KKL95174.1"/>
    </source>
</evidence>